<evidence type="ECO:0000313" key="1">
    <source>
        <dbReference type="EMBL" id="MPN58289.1"/>
    </source>
</evidence>
<protein>
    <submittedName>
        <fullName evidence="1">Uncharacterized protein</fullName>
    </submittedName>
</protein>
<gene>
    <name evidence="1" type="ORF">SDC9_205992</name>
</gene>
<proteinExistence type="predicted"/>
<accession>A0A645J6G3</accession>
<sequence length="67" mass="7809">MLKDRIISWSISGIAMLTKDFIESYSILNEVVRTPIPELLLFFLTRFFLIPSLKLRIAFPFSSTQGW</sequence>
<dbReference type="AlphaFoldDB" id="A0A645J6G3"/>
<name>A0A645J6G3_9ZZZZ</name>
<dbReference type="EMBL" id="VSSQ01130798">
    <property type="protein sequence ID" value="MPN58289.1"/>
    <property type="molecule type" value="Genomic_DNA"/>
</dbReference>
<organism evidence="1">
    <name type="scientific">bioreactor metagenome</name>
    <dbReference type="NCBI Taxonomy" id="1076179"/>
    <lineage>
        <taxon>unclassified sequences</taxon>
        <taxon>metagenomes</taxon>
        <taxon>ecological metagenomes</taxon>
    </lineage>
</organism>
<comment type="caution">
    <text evidence="1">The sequence shown here is derived from an EMBL/GenBank/DDBJ whole genome shotgun (WGS) entry which is preliminary data.</text>
</comment>
<reference evidence="1" key="1">
    <citation type="submission" date="2019-08" db="EMBL/GenBank/DDBJ databases">
        <authorList>
            <person name="Kucharzyk K."/>
            <person name="Murdoch R.W."/>
            <person name="Higgins S."/>
            <person name="Loffler F."/>
        </authorList>
    </citation>
    <scope>NUCLEOTIDE SEQUENCE</scope>
</reference>